<dbReference type="GO" id="GO:1901605">
    <property type="term" value="P:alpha-amino acid metabolic process"/>
    <property type="evidence" value="ECO:0007669"/>
    <property type="project" value="TreeGrafter"/>
</dbReference>
<comment type="cofactor">
    <cofactor evidence="1">
        <name>pyridoxal 5'-phosphate</name>
        <dbReference type="ChEBI" id="CHEBI:597326"/>
    </cofactor>
</comment>
<proteinExistence type="inferred from homology"/>
<comment type="similarity">
    <text evidence="2">Belongs to the class-I pyridoxal-phosphate-dependent aminotransferase family.</text>
</comment>
<dbReference type="EMBL" id="MU150270">
    <property type="protein sequence ID" value="KAF9462610.1"/>
    <property type="molecule type" value="Genomic_DNA"/>
</dbReference>
<dbReference type="InterPro" id="IPR004839">
    <property type="entry name" value="Aminotransferase_I/II_large"/>
</dbReference>
<evidence type="ECO:0000259" key="6">
    <source>
        <dbReference type="Pfam" id="PF00155"/>
    </source>
</evidence>
<evidence type="ECO:0000256" key="5">
    <source>
        <dbReference type="ARBA" id="ARBA00022898"/>
    </source>
</evidence>
<evidence type="ECO:0000313" key="8">
    <source>
        <dbReference type="Proteomes" id="UP000807353"/>
    </source>
</evidence>
<evidence type="ECO:0000256" key="2">
    <source>
        <dbReference type="ARBA" id="ARBA00007441"/>
    </source>
</evidence>
<dbReference type="InterPro" id="IPR015421">
    <property type="entry name" value="PyrdxlP-dep_Trfase_major"/>
</dbReference>
<dbReference type="Pfam" id="PF00155">
    <property type="entry name" value="Aminotran_1_2"/>
    <property type="match status" value="1"/>
</dbReference>
<gene>
    <name evidence="7" type="ORF">BDZ94DRAFT_1260834</name>
</gene>
<evidence type="ECO:0000256" key="4">
    <source>
        <dbReference type="ARBA" id="ARBA00022679"/>
    </source>
</evidence>
<dbReference type="GO" id="GO:0030170">
    <property type="term" value="F:pyridoxal phosphate binding"/>
    <property type="evidence" value="ECO:0007669"/>
    <property type="project" value="InterPro"/>
</dbReference>
<dbReference type="GO" id="GO:0008483">
    <property type="term" value="F:transaminase activity"/>
    <property type="evidence" value="ECO:0007669"/>
    <property type="project" value="UniProtKB-KW"/>
</dbReference>
<accession>A0A9P6CHS5</accession>
<keyword evidence="8" id="KW-1185">Reference proteome</keyword>
<dbReference type="CDD" id="cd00609">
    <property type="entry name" value="AAT_like"/>
    <property type="match status" value="1"/>
</dbReference>
<feature type="domain" description="Aminotransferase class I/classII large" evidence="6">
    <location>
        <begin position="9"/>
        <end position="277"/>
    </location>
</feature>
<dbReference type="Gene3D" id="3.40.640.10">
    <property type="entry name" value="Type I PLP-dependent aspartate aminotransferase-like (Major domain)"/>
    <property type="match status" value="2"/>
</dbReference>
<dbReference type="AlphaFoldDB" id="A0A9P6CHS5"/>
<keyword evidence="4 7" id="KW-0808">Transferase</keyword>
<comment type="caution">
    <text evidence="7">The sequence shown here is derived from an EMBL/GenBank/DDBJ whole genome shotgun (WGS) entry which is preliminary data.</text>
</comment>
<reference evidence="7" key="1">
    <citation type="submission" date="2020-11" db="EMBL/GenBank/DDBJ databases">
        <authorList>
            <consortium name="DOE Joint Genome Institute"/>
            <person name="Ahrendt S."/>
            <person name="Riley R."/>
            <person name="Andreopoulos W."/>
            <person name="Labutti K."/>
            <person name="Pangilinan J."/>
            <person name="Ruiz-Duenas F.J."/>
            <person name="Barrasa J.M."/>
            <person name="Sanchez-Garcia M."/>
            <person name="Camarero S."/>
            <person name="Miyauchi S."/>
            <person name="Serrano A."/>
            <person name="Linde D."/>
            <person name="Babiker R."/>
            <person name="Drula E."/>
            <person name="Ayuso-Fernandez I."/>
            <person name="Pacheco R."/>
            <person name="Padilla G."/>
            <person name="Ferreira P."/>
            <person name="Barriuso J."/>
            <person name="Kellner H."/>
            <person name="Castanera R."/>
            <person name="Alfaro M."/>
            <person name="Ramirez L."/>
            <person name="Pisabarro A.G."/>
            <person name="Kuo A."/>
            <person name="Tritt A."/>
            <person name="Lipzen A."/>
            <person name="He G."/>
            <person name="Yan M."/>
            <person name="Ng V."/>
            <person name="Cullen D."/>
            <person name="Martin F."/>
            <person name="Rosso M.-N."/>
            <person name="Henrissat B."/>
            <person name="Hibbett D."/>
            <person name="Martinez A.T."/>
            <person name="Grigoriev I.V."/>
        </authorList>
    </citation>
    <scope>NUCLEOTIDE SEQUENCE</scope>
    <source>
        <strain evidence="7">CBS 247.69</strain>
    </source>
</reference>
<name>A0A9P6CHS5_9AGAR</name>
<dbReference type="OrthoDB" id="691673at2759"/>
<protein>
    <submittedName>
        <fullName evidence="7">Pyridoxal phosphate-dependent transferase</fullName>
    </submittedName>
</protein>
<evidence type="ECO:0000256" key="1">
    <source>
        <dbReference type="ARBA" id="ARBA00001933"/>
    </source>
</evidence>
<dbReference type="InterPro" id="IPR050859">
    <property type="entry name" value="Class-I_PLP-dep_aminotransf"/>
</dbReference>
<keyword evidence="5" id="KW-0663">Pyridoxal phosphate</keyword>
<evidence type="ECO:0000313" key="7">
    <source>
        <dbReference type="EMBL" id="KAF9462610.1"/>
    </source>
</evidence>
<dbReference type="SUPFAM" id="SSF53383">
    <property type="entry name" value="PLP-dependent transferases"/>
    <property type="match status" value="1"/>
</dbReference>
<evidence type="ECO:0000256" key="3">
    <source>
        <dbReference type="ARBA" id="ARBA00022576"/>
    </source>
</evidence>
<organism evidence="7 8">
    <name type="scientific">Collybia nuda</name>
    <dbReference type="NCBI Taxonomy" id="64659"/>
    <lineage>
        <taxon>Eukaryota</taxon>
        <taxon>Fungi</taxon>
        <taxon>Dikarya</taxon>
        <taxon>Basidiomycota</taxon>
        <taxon>Agaricomycotina</taxon>
        <taxon>Agaricomycetes</taxon>
        <taxon>Agaricomycetidae</taxon>
        <taxon>Agaricales</taxon>
        <taxon>Tricholomatineae</taxon>
        <taxon>Clitocybaceae</taxon>
        <taxon>Collybia</taxon>
    </lineage>
</organism>
<dbReference type="InterPro" id="IPR015424">
    <property type="entry name" value="PyrdxlP-dep_Trfase"/>
</dbReference>
<keyword evidence="3" id="KW-0032">Aminotransferase</keyword>
<dbReference type="Proteomes" id="UP000807353">
    <property type="component" value="Unassembled WGS sequence"/>
</dbReference>
<sequence length="420" mass="47841">MAGGLPQLQDIVKEFTRKVYQPGYDNYSTLIHIGNTDGWVKALMTLCNPGEGILAAEWTYPSALSAMIPFGIKPISMPMDSQGIRSDKLRSLLSEWDKYERNMPRPHVMYTIPVGQNPTGVTTEAARKKEIYDICVEFDIIIVEDDPYYFLQQGPYVRPEERIHDHISFTSDEDYIAQLAPSYLRFDYQGRVIRLDSFSKTVAPGCRMGWFTCNSIFAERLERQSETSTQAPCGFGQSLVTALMLEWGHEGYIRWLRALRLQYKERRDFFVDCLHKEFHVEHEIILSGASEGCNGYLVFDRPMVSPSDGYEKYYPDARSKAMFSFVPPTSGMFIWIKLHLDQHPSLKELGTAGLEMKLWELLAEAGVLFGPGSMFGADNEVNGSESIGHFRISFSNAEAKDMEQAIVIFATVLRKFFKNI</sequence>
<dbReference type="PANTHER" id="PTHR42790">
    <property type="entry name" value="AMINOTRANSFERASE"/>
    <property type="match status" value="1"/>
</dbReference>
<dbReference type="PANTHER" id="PTHR42790:SF1">
    <property type="entry name" value="AROMATIC AMINO ACID AMINOTRANSFERASE, HYPOTHETICAL (EUROFUNG)"/>
    <property type="match status" value="1"/>
</dbReference>